<evidence type="ECO:0000313" key="3">
    <source>
        <dbReference type="Proteomes" id="UP000799118"/>
    </source>
</evidence>
<reference evidence="2" key="1">
    <citation type="journal article" date="2019" name="Environ. Microbiol.">
        <title>Fungal ecological strategies reflected in gene transcription - a case study of two litter decomposers.</title>
        <authorList>
            <person name="Barbi F."/>
            <person name="Kohler A."/>
            <person name="Barry K."/>
            <person name="Baskaran P."/>
            <person name="Daum C."/>
            <person name="Fauchery L."/>
            <person name="Ihrmark K."/>
            <person name="Kuo A."/>
            <person name="LaButti K."/>
            <person name="Lipzen A."/>
            <person name="Morin E."/>
            <person name="Grigoriev I.V."/>
            <person name="Henrissat B."/>
            <person name="Lindahl B."/>
            <person name="Martin F."/>
        </authorList>
    </citation>
    <scope>NUCLEOTIDE SEQUENCE</scope>
    <source>
        <strain evidence="2">JB14</strain>
    </source>
</reference>
<accession>A0A6A4HT66</accession>
<sequence>MQEGRKDVSKWTPRFLAGTASNLNLHGSKQLVQLVQYYQYHRVRCSFRLMRIIVSLFAAVVLQSLQIQKVSALPKIPGPSVCKTQIYGGKGLAIRKGFAELCENGQGTRRVVDMANKKKDDKVIANVRNGGVSCDHVFELNFLSTYINNEICTLFENNKNFDTDPKRIAALEPIVNIINGKKNMRKIMRVFGNKYSEYFSLYIYDMGTFFTLSTYKQKTPNVASFISEKELFVKAGNKATNGAIVAISSYLTKTEPEVLDITTELDEAMEKLIEDLKTGLPTLEKEPAKPQFKADWGEVRFFDECTG</sequence>
<protein>
    <submittedName>
        <fullName evidence="2">Uncharacterized protein</fullName>
    </submittedName>
</protein>
<evidence type="ECO:0000256" key="1">
    <source>
        <dbReference type="SAM" id="Phobius"/>
    </source>
</evidence>
<keyword evidence="1" id="KW-0812">Transmembrane</keyword>
<feature type="transmembrane region" description="Helical" evidence="1">
    <location>
        <begin position="49"/>
        <end position="67"/>
    </location>
</feature>
<dbReference type="Proteomes" id="UP000799118">
    <property type="component" value="Unassembled WGS sequence"/>
</dbReference>
<proteinExistence type="predicted"/>
<keyword evidence="1" id="KW-0472">Membrane</keyword>
<keyword evidence="1" id="KW-1133">Transmembrane helix</keyword>
<organism evidence="2 3">
    <name type="scientific">Gymnopus androsaceus JB14</name>
    <dbReference type="NCBI Taxonomy" id="1447944"/>
    <lineage>
        <taxon>Eukaryota</taxon>
        <taxon>Fungi</taxon>
        <taxon>Dikarya</taxon>
        <taxon>Basidiomycota</taxon>
        <taxon>Agaricomycotina</taxon>
        <taxon>Agaricomycetes</taxon>
        <taxon>Agaricomycetidae</taxon>
        <taxon>Agaricales</taxon>
        <taxon>Marasmiineae</taxon>
        <taxon>Omphalotaceae</taxon>
        <taxon>Gymnopus</taxon>
    </lineage>
</organism>
<dbReference type="EMBL" id="ML769449">
    <property type="protein sequence ID" value="KAE9401133.1"/>
    <property type="molecule type" value="Genomic_DNA"/>
</dbReference>
<evidence type="ECO:0000313" key="2">
    <source>
        <dbReference type="EMBL" id="KAE9401133.1"/>
    </source>
</evidence>
<gene>
    <name evidence="2" type="ORF">BT96DRAFT_974912</name>
</gene>
<name>A0A6A4HT66_9AGAR</name>
<keyword evidence="3" id="KW-1185">Reference proteome</keyword>
<dbReference type="AlphaFoldDB" id="A0A6A4HT66"/>